<keyword evidence="2" id="KW-1185">Reference proteome</keyword>
<evidence type="ECO:0000313" key="2">
    <source>
        <dbReference type="Proteomes" id="UP001732700"/>
    </source>
</evidence>
<organism evidence="1 2">
    <name type="scientific">Avena sativa</name>
    <name type="common">Oat</name>
    <dbReference type="NCBI Taxonomy" id="4498"/>
    <lineage>
        <taxon>Eukaryota</taxon>
        <taxon>Viridiplantae</taxon>
        <taxon>Streptophyta</taxon>
        <taxon>Embryophyta</taxon>
        <taxon>Tracheophyta</taxon>
        <taxon>Spermatophyta</taxon>
        <taxon>Magnoliopsida</taxon>
        <taxon>Liliopsida</taxon>
        <taxon>Poales</taxon>
        <taxon>Poaceae</taxon>
        <taxon>BOP clade</taxon>
        <taxon>Pooideae</taxon>
        <taxon>Poodae</taxon>
        <taxon>Poeae</taxon>
        <taxon>Poeae Chloroplast Group 1 (Aveneae type)</taxon>
        <taxon>Aveninae</taxon>
        <taxon>Avena</taxon>
    </lineage>
</organism>
<dbReference type="Proteomes" id="UP001732700">
    <property type="component" value="Chromosome 1D"/>
</dbReference>
<reference evidence="1" key="2">
    <citation type="submission" date="2025-09" db="UniProtKB">
        <authorList>
            <consortium name="EnsemblPlants"/>
        </authorList>
    </citation>
    <scope>IDENTIFICATION</scope>
</reference>
<accession>A0ACD5U0B4</accession>
<proteinExistence type="predicted"/>
<sequence>MGCVSSKSTLSPRLCKRTTLGYEDPAVLAAQTSFTEKEVEALHELYKKLSVSIVKDGLIHKEEFRQALFGNSKGANLFADRVFDLFNLKRNGVIEFGDFVRSLSVFHPKAPQSDKIAFAFRLYDPRGTGYIERRELREMVVAILEEANLCLSDSAVEEIIGNTFTQADSDGDGRIDPKEWGEFVKTNPAALGNMSLPYLESVVIFQLFVGTSRWRTQALSSIQKSKIFLESTNKKSTVISTKRSFCAKAALNICQESMQSSVNTQLKSPNLKTENLKKFGIW</sequence>
<name>A0ACD5U0B4_AVESA</name>
<protein>
    <submittedName>
        <fullName evidence="1">Uncharacterized protein</fullName>
    </submittedName>
</protein>
<evidence type="ECO:0000313" key="1">
    <source>
        <dbReference type="EnsemblPlants" id="AVESA.00010b.r2.1DG0158720.1.CDS"/>
    </source>
</evidence>
<dbReference type="EnsemblPlants" id="AVESA.00010b.r2.1DG0158720.1">
    <property type="protein sequence ID" value="AVESA.00010b.r2.1DG0158720.1.CDS"/>
    <property type="gene ID" value="AVESA.00010b.r2.1DG0158720"/>
</dbReference>
<reference evidence="1" key="1">
    <citation type="submission" date="2021-05" db="EMBL/GenBank/DDBJ databases">
        <authorList>
            <person name="Scholz U."/>
            <person name="Mascher M."/>
            <person name="Fiebig A."/>
        </authorList>
    </citation>
    <scope>NUCLEOTIDE SEQUENCE [LARGE SCALE GENOMIC DNA]</scope>
</reference>